<keyword evidence="18" id="KW-1185">Reference proteome</keyword>
<dbReference type="AlphaFoldDB" id="A0A1B7LBW6"/>
<dbReference type="InterPro" id="IPR036188">
    <property type="entry name" value="FAD/NAD-bd_sf"/>
</dbReference>
<feature type="binding site" evidence="12">
    <location>
        <position position="112"/>
    </location>
    <ligand>
        <name>FAD</name>
        <dbReference type="ChEBI" id="CHEBI:57692"/>
    </ligand>
</feature>
<dbReference type="InterPro" id="IPR006258">
    <property type="entry name" value="Lipoamide_DH"/>
</dbReference>
<evidence type="ECO:0000256" key="1">
    <source>
        <dbReference type="ARBA" id="ARBA00007532"/>
    </source>
</evidence>
<dbReference type="SUPFAM" id="SSF55424">
    <property type="entry name" value="FAD/NAD-linked reductases, dimerisation (C-terminal) domain"/>
    <property type="match status" value="1"/>
</dbReference>
<evidence type="ECO:0000259" key="15">
    <source>
        <dbReference type="Pfam" id="PF02852"/>
    </source>
</evidence>
<keyword evidence="5 12" id="KW-0274">FAD</keyword>
<feature type="domain" description="Pyridine nucleotide-disulphide oxidoreductase dimerisation" evidence="15">
    <location>
        <begin position="340"/>
        <end position="449"/>
    </location>
</feature>
<dbReference type="InterPro" id="IPR016156">
    <property type="entry name" value="FAD/NAD-linked_Rdtase_dimer_sf"/>
</dbReference>
<dbReference type="InterPro" id="IPR050151">
    <property type="entry name" value="Class-I_Pyr_Nuc-Dis_Oxidored"/>
</dbReference>
<name>A0A1B7LBW6_9FIRM</name>
<feature type="binding site" evidence="12">
    <location>
        <position position="265"/>
    </location>
    <ligand>
        <name>NAD(+)</name>
        <dbReference type="ChEBI" id="CHEBI:57540"/>
    </ligand>
</feature>
<dbReference type="EC" id="1.8.1.4" evidence="2 14"/>
<dbReference type="GO" id="GO:0050660">
    <property type="term" value="F:flavin adenine dinucleotide binding"/>
    <property type="evidence" value="ECO:0007669"/>
    <property type="project" value="InterPro"/>
</dbReference>
<dbReference type="Gene3D" id="3.50.50.60">
    <property type="entry name" value="FAD/NAD(P)-binding domain"/>
    <property type="match status" value="2"/>
</dbReference>
<feature type="binding site" evidence="12">
    <location>
        <begin position="178"/>
        <end position="185"/>
    </location>
    <ligand>
        <name>NAD(+)</name>
        <dbReference type="ChEBI" id="CHEBI:57540"/>
    </ligand>
</feature>
<comment type="catalytic activity">
    <reaction evidence="10 14">
        <text>N(6)-[(R)-dihydrolipoyl]-L-lysyl-[protein] + NAD(+) = N(6)-[(R)-lipoyl]-L-lysyl-[protein] + NADH + H(+)</text>
        <dbReference type="Rhea" id="RHEA:15045"/>
        <dbReference type="Rhea" id="RHEA-COMP:10474"/>
        <dbReference type="Rhea" id="RHEA-COMP:10475"/>
        <dbReference type="ChEBI" id="CHEBI:15378"/>
        <dbReference type="ChEBI" id="CHEBI:57540"/>
        <dbReference type="ChEBI" id="CHEBI:57945"/>
        <dbReference type="ChEBI" id="CHEBI:83099"/>
        <dbReference type="ChEBI" id="CHEBI:83100"/>
        <dbReference type="EC" id="1.8.1.4"/>
    </reaction>
</comment>
<feature type="active site" description="Proton acceptor" evidence="11">
    <location>
        <position position="438"/>
    </location>
</feature>
<keyword evidence="8" id="KW-1015">Disulfide bond</keyword>
<dbReference type="EMBL" id="LYVF01000185">
    <property type="protein sequence ID" value="OAT79968.1"/>
    <property type="molecule type" value="Genomic_DNA"/>
</dbReference>
<dbReference type="GO" id="GO:0006103">
    <property type="term" value="P:2-oxoglutarate metabolic process"/>
    <property type="evidence" value="ECO:0007669"/>
    <property type="project" value="TreeGrafter"/>
</dbReference>
<dbReference type="PRINTS" id="PR00368">
    <property type="entry name" value="FADPNR"/>
</dbReference>
<feature type="binding site" evidence="12">
    <location>
        <position position="49"/>
    </location>
    <ligand>
        <name>FAD</name>
        <dbReference type="ChEBI" id="CHEBI:57692"/>
    </ligand>
</feature>
<evidence type="ECO:0000256" key="3">
    <source>
        <dbReference type="ARBA" id="ARBA00016961"/>
    </source>
</evidence>
<dbReference type="FunFam" id="3.30.390.30:FF:000001">
    <property type="entry name" value="Dihydrolipoyl dehydrogenase"/>
    <property type="match status" value="1"/>
</dbReference>
<evidence type="ECO:0000256" key="13">
    <source>
        <dbReference type="PIRSR" id="PIRSR000350-4"/>
    </source>
</evidence>
<proteinExistence type="inferred from homology"/>
<comment type="caution">
    <text evidence="17">The sequence shown here is derived from an EMBL/GenBank/DDBJ whole genome shotgun (WGS) entry which is preliminary data.</text>
</comment>
<dbReference type="InterPro" id="IPR004099">
    <property type="entry name" value="Pyr_nucl-diS_OxRdtase_dimer"/>
</dbReference>
<keyword evidence="6 14" id="KW-0560">Oxidoreductase</keyword>
<evidence type="ECO:0000256" key="5">
    <source>
        <dbReference type="ARBA" id="ARBA00022827"/>
    </source>
</evidence>
<evidence type="ECO:0000256" key="2">
    <source>
        <dbReference type="ARBA" id="ARBA00012608"/>
    </source>
</evidence>
<evidence type="ECO:0000256" key="12">
    <source>
        <dbReference type="PIRSR" id="PIRSR000350-3"/>
    </source>
</evidence>
<evidence type="ECO:0000256" key="10">
    <source>
        <dbReference type="ARBA" id="ARBA00049187"/>
    </source>
</evidence>
<evidence type="ECO:0000256" key="4">
    <source>
        <dbReference type="ARBA" id="ARBA00022630"/>
    </source>
</evidence>
<gene>
    <name evidence="17" type="ORF">A6M21_14290</name>
</gene>
<organism evidence="17 18">
    <name type="scientific">Desulfotomaculum copahuensis</name>
    <dbReference type="NCBI Taxonomy" id="1838280"/>
    <lineage>
        <taxon>Bacteria</taxon>
        <taxon>Bacillati</taxon>
        <taxon>Bacillota</taxon>
        <taxon>Clostridia</taxon>
        <taxon>Eubacteriales</taxon>
        <taxon>Desulfotomaculaceae</taxon>
        <taxon>Desulfotomaculum</taxon>
    </lineage>
</organism>
<feature type="binding site" evidence="12">
    <location>
        <position position="306"/>
    </location>
    <ligand>
        <name>FAD</name>
        <dbReference type="ChEBI" id="CHEBI:57692"/>
    </ligand>
</feature>
<evidence type="ECO:0000313" key="17">
    <source>
        <dbReference type="EMBL" id="OAT79968.1"/>
    </source>
</evidence>
<dbReference type="RefSeq" id="WP_066670456.1">
    <property type="nucleotide sequence ID" value="NZ_LYVF01000185.1"/>
</dbReference>
<evidence type="ECO:0000256" key="14">
    <source>
        <dbReference type="RuleBase" id="RU003692"/>
    </source>
</evidence>
<evidence type="ECO:0000256" key="6">
    <source>
        <dbReference type="ARBA" id="ARBA00023002"/>
    </source>
</evidence>
<dbReference type="GO" id="GO:0005737">
    <property type="term" value="C:cytoplasm"/>
    <property type="evidence" value="ECO:0007669"/>
    <property type="project" value="UniProtKB-ARBA"/>
</dbReference>
<evidence type="ECO:0000256" key="8">
    <source>
        <dbReference type="ARBA" id="ARBA00023157"/>
    </source>
</evidence>
<dbReference type="OrthoDB" id="9807946at2"/>
<reference evidence="17 18" key="1">
    <citation type="submission" date="2016-04" db="EMBL/GenBank/DDBJ databases">
        <authorList>
            <person name="Evans L.H."/>
            <person name="Alamgir A."/>
            <person name="Owens N."/>
            <person name="Weber N.D."/>
            <person name="Virtaneva K."/>
            <person name="Barbian K."/>
            <person name="Babar A."/>
            <person name="Rosenke K."/>
        </authorList>
    </citation>
    <scope>NUCLEOTIDE SEQUENCE [LARGE SCALE GENOMIC DNA]</scope>
    <source>
        <strain evidence="17 18">LMa1</strain>
    </source>
</reference>
<dbReference type="Pfam" id="PF02852">
    <property type="entry name" value="Pyr_redox_dim"/>
    <property type="match status" value="1"/>
</dbReference>
<dbReference type="Proteomes" id="UP000078532">
    <property type="component" value="Unassembled WGS sequence"/>
</dbReference>
<dbReference type="InterPro" id="IPR023753">
    <property type="entry name" value="FAD/NAD-binding_dom"/>
</dbReference>
<feature type="binding site" evidence="12">
    <location>
        <position position="201"/>
    </location>
    <ligand>
        <name>NAD(+)</name>
        <dbReference type="ChEBI" id="CHEBI:57540"/>
    </ligand>
</feature>
<evidence type="ECO:0000259" key="16">
    <source>
        <dbReference type="Pfam" id="PF07992"/>
    </source>
</evidence>
<dbReference type="GO" id="GO:0004148">
    <property type="term" value="F:dihydrolipoyl dehydrogenase (NADH) activity"/>
    <property type="evidence" value="ECO:0007669"/>
    <property type="project" value="UniProtKB-EC"/>
</dbReference>
<dbReference type="InterPro" id="IPR001100">
    <property type="entry name" value="Pyr_nuc-diS_OxRdtase"/>
</dbReference>
<feature type="disulfide bond" description="Redox-active" evidence="13">
    <location>
        <begin position="40"/>
        <end position="45"/>
    </location>
</feature>
<accession>A0A1B7LBW6</accession>
<dbReference type="Gene3D" id="3.30.390.30">
    <property type="match status" value="1"/>
</dbReference>
<dbReference type="PROSITE" id="PS00076">
    <property type="entry name" value="PYRIDINE_REDOX_1"/>
    <property type="match status" value="1"/>
</dbReference>
<dbReference type="PANTHER" id="PTHR22912">
    <property type="entry name" value="DISULFIDE OXIDOREDUCTASE"/>
    <property type="match status" value="1"/>
</dbReference>
<keyword evidence="9 14" id="KW-0676">Redox-active center</keyword>
<comment type="cofactor">
    <cofactor evidence="12 14">
        <name>FAD</name>
        <dbReference type="ChEBI" id="CHEBI:57692"/>
    </cofactor>
    <text evidence="12 14">Binds 1 FAD per subunit.</text>
</comment>
<dbReference type="STRING" id="1838280.A6M21_14290"/>
<evidence type="ECO:0000313" key="18">
    <source>
        <dbReference type="Proteomes" id="UP000078532"/>
    </source>
</evidence>
<evidence type="ECO:0000256" key="11">
    <source>
        <dbReference type="PIRSR" id="PIRSR000350-2"/>
    </source>
</evidence>
<dbReference type="PRINTS" id="PR00411">
    <property type="entry name" value="PNDRDTASEI"/>
</dbReference>
<comment type="similarity">
    <text evidence="1 14">Belongs to the class-I pyridine nucleotide-disulfide oxidoreductase family.</text>
</comment>
<comment type="miscellaneous">
    <text evidence="14">The active site is a redox-active disulfide bond.</text>
</comment>
<evidence type="ECO:0000256" key="9">
    <source>
        <dbReference type="ARBA" id="ARBA00023284"/>
    </source>
</evidence>
<dbReference type="InterPro" id="IPR012999">
    <property type="entry name" value="Pyr_OxRdtase_I_AS"/>
</dbReference>
<feature type="domain" description="FAD/NAD(P)-binding" evidence="16">
    <location>
        <begin position="3"/>
        <end position="321"/>
    </location>
</feature>
<keyword evidence="12" id="KW-0547">Nucleotide-binding</keyword>
<dbReference type="NCBIfam" id="TIGR01350">
    <property type="entry name" value="lipoamide_DH"/>
    <property type="match status" value="1"/>
</dbReference>
<keyword evidence="7 12" id="KW-0520">NAD</keyword>
<dbReference type="Pfam" id="PF07992">
    <property type="entry name" value="Pyr_redox_2"/>
    <property type="match status" value="1"/>
</dbReference>
<dbReference type="PIRSF" id="PIRSF000350">
    <property type="entry name" value="Mercury_reductase_MerA"/>
    <property type="match status" value="1"/>
</dbReference>
<sequence>MSYKVIFIGGGPGGYVGAIRAAQLGASVALVEKDEVGGTCLNRGCIPTKALAAGAEALHTVRRAGEFGISTGEISVDFGRLMERKQQVVSRLVQGVQFLLKKNKVELIQGAGRLTAPGHVRVTAADGAVSELEAENIVLATGTEPALISALGYDGEKVITSNEALNLTAVPRRLLIIGGGVIGCEFACIFNALGAQVTVVEMMPSILPMVDREAARQMQGLLKRQGITVKTKVKIEAVRKTEQEVTAVLEGGLEIAADLILISIGRVMNTAGLGLAVAGVAAGPRGEVPVDGRMQTNVPGIYAVGDITGRIQLAHVASAQALAAVDNIMGRPREMDYRVVPSCIFTHPEVASVGLSTQEAEAQGLAVKAGKFPLLASGKAQAMGETEGFVKVLADAGSDRVLGVHIIGAHATDLIAEAAVAIQLNATVEQLAQTIHAHPTLAEAVMEAAEAVHGMSIHM</sequence>
<keyword evidence="4 14" id="KW-0285">Flavoprotein</keyword>
<dbReference type="SUPFAM" id="SSF51905">
    <property type="entry name" value="FAD/NAD(P)-binding domain"/>
    <property type="match status" value="1"/>
</dbReference>
<evidence type="ECO:0000256" key="7">
    <source>
        <dbReference type="ARBA" id="ARBA00023027"/>
    </source>
</evidence>
<dbReference type="PANTHER" id="PTHR22912:SF151">
    <property type="entry name" value="DIHYDROLIPOYL DEHYDROGENASE, MITOCHONDRIAL"/>
    <property type="match status" value="1"/>
</dbReference>
<protein>
    <recommendedName>
        <fullName evidence="3 14">Dihydrolipoyl dehydrogenase</fullName>
        <ecNumber evidence="2 14">1.8.1.4</ecNumber>
    </recommendedName>
</protein>